<dbReference type="RefSeq" id="WP_158538423.1">
    <property type="nucleotide sequence ID" value="NZ_QQAY01000014.1"/>
</dbReference>
<proteinExistence type="predicted"/>
<dbReference type="Proteomes" id="UP000255326">
    <property type="component" value="Unassembled WGS sequence"/>
</dbReference>
<protein>
    <submittedName>
        <fullName evidence="1">Uncharacterized protein DUF3139</fullName>
    </submittedName>
</protein>
<reference evidence="1 2" key="1">
    <citation type="submission" date="2018-07" db="EMBL/GenBank/DDBJ databases">
        <title>Genomic Encyclopedia of Type Strains, Phase IV (KMG-IV): sequencing the most valuable type-strain genomes for metagenomic binning, comparative biology and taxonomic classification.</title>
        <authorList>
            <person name="Goeker M."/>
        </authorList>
    </citation>
    <scope>NUCLEOTIDE SEQUENCE [LARGE SCALE GENOMIC DNA]</scope>
    <source>
        <strain evidence="1 2">DSM 25281</strain>
    </source>
</reference>
<accession>A0A370G814</accession>
<comment type="caution">
    <text evidence="1">The sequence shown here is derived from an EMBL/GenBank/DDBJ whole genome shotgun (WGS) entry which is preliminary data.</text>
</comment>
<evidence type="ECO:0000313" key="2">
    <source>
        <dbReference type="Proteomes" id="UP000255326"/>
    </source>
</evidence>
<gene>
    <name evidence="1" type="ORF">DFR59_11490</name>
</gene>
<organism evidence="1 2">
    <name type="scientific">Falsibacillus pallidus</name>
    <dbReference type="NCBI Taxonomy" id="493781"/>
    <lineage>
        <taxon>Bacteria</taxon>
        <taxon>Bacillati</taxon>
        <taxon>Bacillota</taxon>
        <taxon>Bacilli</taxon>
        <taxon>Bacillales</taxon>
        <taxon>Bacillaceae</taxon>
        <taxon>Falsibacillus</taxon>
    </lineage>
</organism>
<name>A0A370G814_9BACI</name>
<dbReference type="InterPro" id="IPR021486">
    <property type="entry name" value="DUF3139"/>
</dbReference>
<keyword evidence="2" id="KW-1185">Reference proteome</keyword>
<sequence length="144" mass="16613">MKKLIILSIFVSFLSIASAPFIFIYILNHGNPIMNHVIGKEGKEYLKAGGYSNKDILKQAAYPNYQSINRNYFNTIYQVVFKDEPEMTYYYGKEKYFGDIVQFCEKDTKEGGIYTKTITTKTEHSEASCISMNENRISGFQIRP</sequence>
<evidence type="ECO:0000313" key="1">
    <source>
        <dbReference type="EMBL" id="RDI39931.1"/>
    </source>
</evidence>
<dbReference type="EMBL" id="QQAY01000014">
    <property type="protein sequence ID" value="RDI39931.1"/>
    <property type="molecule type" value="Genomic_DNA"/>
</dbReference>
<dbReference type="OrthoDB" id="2884721at2"/>
<dbReference type="AlphaFoldDB" id="A0A370G814"/>
<dbReference type="Pfam" id="PF11337">
    <property type="entry name" value="DUF3139"/>
    <property type="match status" value="1"/>
</dbReference>